<dbReference type="FunFam" id="3.30.720.10:FF:000003">
    <property type="entry name" value="Signal recognition particle 14"/>
    <property type="match status" value="1"/>
</dbReference>
<evidence type="ECO:0000256" key="4">
    <source>
        <dbReference type="ARBA" id="ARBA00022490"/>
    </source>
</evidence>
<keyword evidence="7 8" id="KW-0687">Ribonucleoprotein</keyword>
<sequence>MISKDTMVLLENDSFLSELTKMFQKARLDGSVSMTFKRYDGKDRPTPRPGKPPLPEPQEHMCLVRAKFRSKKISTIIHQKDVNKFQVAYSSLLKGNLDGLKKLKKTKAKTKAE</sequence>
<keyword evidence="11" id="KW-1185">Reference proteome</keyword>
<dbReference type="Proteomes" id="UP001152888">
    <property type="component" value="Unassembled WGS sequence"/>
</dbReference>
<keyword evidence="6 8" id="KW-0733">Signal recognition particle</keyword>
<comment type="caution">
    <text evidence="10">The sequence shown here is derived from an EMBL/GenBank/DDBJ whole genome shotgun (WGS) entry which is preliminary data.</text>
</comment>
<dbReference type="GO" id="GO:0030942">
    <property type="term" value="F:endoplasmic reticulum signal peptide binding"/>
    <property type="evidence" value="ECO:0007669"/>
    <property type="project" value="UniProtKB-UniRule"/>
</dbReference>
<dbReference type="Pfam" id="PF02290">
    <property type="entry name" value="SRP14"/>
    <property type="match status" value="1"/>
</dbReference>
<evidence type="ECO:0000256" key="6">
    <source>
        <dbReference type="ARBA" id="ARBA00023135"/>
    </source>
</evidence>
<dbReference type="AlphaFoldDB" id="A0A9P0PQS5"/>
<dbReference type="Gene3D" id="3.30.720.10">
    <property type="entry name" value="Signal recognition particle alu RNA binding heterodimer, srp9/1"/>
    <property type="match status" value="1"/>
</dbReference>
<dbReference type="OrthoDB" id="19209at2759"/>
<accession>A0A9P0PQS5</accession>
<keyword evidence="5 8" id="KW-0694">RNA-binding</keyword>
<comment type="function">
    <text evidence="8">Component of the signal recognition particle (SRP) complex, a ribonucleoprotein complex that mediates the cotranslational targeting of secretory and membrane proteins to the endoplasmic reticulum (ER). SRP9 together with SRP14 and the Alu portion of the SRP RNA, constitutes the elongation arrest domain of SRP. The complex of SRP9 and SRP14 is required for SRP RNA binding.</text>
</comment>
<keyword evidence="4 8" id="KW-0963">Cytoplasm</keyword>
<reference evidence="10" key="1">
    <citation type="submission" date="2022-03" db="EMBL/GenBank/DDBJ databases">
        <authorList>
            <person name="Sayadi A."/>
        </authorList>
    </citation>
    <scope>NUCLEOTIDE SEQUENCE</scope>
</reference>
<feature type="compositionally biased region" description="Basic and acidic residues" evidence="9">
    <location>
        <begin position="37"/>
        <end position="46"/>
    </location>
</feature>
<evidence type="ECO:0000256" key="7">
    <source>
        <dbReference type="ARBA" id="ARBA00023274"/>
    </source>
</evidence>
<dbReference type="SUPFAM" id="SSF54762">
    <property type="entry name" value="Signal recognition particle alu RNA binding heterodimer, SRP9/14"/>
    <property type="match status" value="1"/>
</dbReference>
<gene>
    <name evidence="10" type="ORF">ACAOBT_LOCUS21497</name>
</gene>
<comment type="similarity">
    <text evidence="2 8">Belongs to the SRP14 family.</text>
</comment>
<organism evidence="10 11">
    <name type="scientific">Acanthoscelides obtectus</name>
    <name type="common">Bean weevil</name>
    <name type="synonym">Bruchus obtectus</name>
    <dbReference type="NCBI Taxonomy" id="200917"/>
    <lineage>
        <taxon>Eukaryota</taxon>
        <taxon>Metazoa</taxon>
        <taxon>Ecdysozoa</taxon>
        <taxon>Arthropoda</taxon>
        <taxon>Hexapoda</taxon>
        <taxon>Insecta</taxon>
        <taxon>Pterygota</taxon>
        <taxon>Neoptera</taxon>
        <taxon>Endopterygota</taxon>
        <taxon>Coleoptera</taxon>
        <taxon>Polyphaga</taxon>
        <taxon>Cucujiformia</taxon>
        <taxon>Chrysomeloidea</taxon>
        <taxon>Chrysomelidae</taxon>
        <taxon>Bruchinae</taxon>
        <taxon>Bruchini</taxon>
        <taxon>Acanthoscelides</taxon>
    </lineage>
</organism>
<proteinExistence type="inferred from homology"/>
<dbReference type="EMBL" id="CAKOFQ010007171">
    <property type="protein sequence ID" value="CAH1993426.1"/>
    <property type="molecule type" value="Genomic_DNA"/>
</dbReference>
<comment type="subcellular location">
    <subcellularLocation>
        <location evidence="1 8">Cytoplasm</location>
    </subcellularLocation>
</comment>
<evidence type="ECO:0000313" key="10">
    <source>
        <dbReference type="EMBL" id="CAH1993426.1"/>
    </source>
</evidence>
<evidence type="ECO:0000256" key="3">
    <source>
        <dbReference type="ARBA" id="ARBA00017926"/>
    </source>
</evidence>
<name>A0A9P0PQS5_ACAOB</name>
<dbReference type="GO" id="GO:0006614">
    <property type="term" value="P:SRP-dependent cotranslational protein targeting to membrane"/>
    <property type="evidence" value="ECO:0007669"/>
    <property type="project" value="UniProtKB-UniRule"/>
</dbReference>
<feature type="compositionally biased region" description="Pro residues" evidence="9">
    <location>
        <begin position="47"/>
        <end position="56"/>
    </location>
</feature>
<dbReference type="InterPro" id="IPR009018">
    <property type="entry name" value="Signal_recog_particle_SRP9/14"/>
</dbReference>
<comment type="subunit">
    <text evidence="8">Heterodimer with SRP9; binds RNA as heterodimer. Component of a signal recognition particle (SRP) complex that consists of a 7SL RNA molecule of 300 nucleotides and six protein subunits: SRP72, SRP68, SRP54, SRP19, SRP14 and SRP9.</text>
</comment>
<evidence type="ECO:0000313" key="11">
    <source>
        <dbReference type="Proteomes" id="UP001152888"/>
    </source>
</evidence>
<dbReference type="GO" id="GO:0005786">
    <property type="term" value="C:signal recognition particle, endoplasmic reticulum targeting"/>
    <property type="evidence" value="ECO:0007669"/>
    <property type="project" value="UniProtKB-UniRule"/>
</dbReference>
<evidence type="ECO:0000256" key="2">
    <source>
        <dbReference type="ARBA" id="ARBA00010349"/>
    </source>
</evidence>
<feature type="region of interest" description="Disordered" evidence="9">
    <location>
        <begin position="36"/>
        <end position="58"/>
    </location>
</feature>
<dbReference type="GO" id="GO:0008312">
    <property type="term" value="F:7S RNA binding"/>
    <property type="evidence" value="ECO:0007669"/>
    <property type="project" value="UniProtKB-UniRule"/>
</dbReference>
<evidence type="ECO:0000256" key="8">
    <source>
        <dbReference type="RuleBase" id="RU368100"/>
    </source>
</evidence>
<evidence type="ECO:0000256" key="1">
    <source>
        <dbReference type="ARBA" id="ARBA00004496"/>
    </source>
</evidence>
<protein>
    <recommendedName>
        <fullName evidence="3 8">Signal recognition particle 14 kDa protein</fullName>
        <shortName evidence="8">SRP14</shortName>
    </recommendedName>
</protein>
<dbReference type="InterPro" id="IPR003210">
    <property type="entry name" value="Signal_recog_particle_SRP14"/>
</dbReference>
<evidence type="ECO:0000256" key="9">
    <source>
        <dbReference type="SAM" id="MobiDB-lite"/>
    </source>
</evidence>
<evidence type="ECO:0000256" key="5">
    <source>
        <dbReference type="ARBA" id="ARBA00022884"/>
    </source>
</evidence>
<dbReference type="PANTHER" id="PTHR12013">
    <property type="entry name" value="SIGNAL RECOGNITION PARTICLE 14 KD PROTEIN"/>
    <property type="match status" value="1"/>
</dbReference>